<dbReference type="Proteomes" id="UP001303946">
    <property type="component" value="Chromosome"/>
</dbReference>
<keyword evidence="1" id="KW-0004">4Fe-4S</keyword>
<feature type="domain" description="Nitrite/Sulfite reductase ferredoxin-like" evidence="8">
    <location>
        <begin position="352"/>
        <end position="401"/>
    </location>
</feature>
<dbReference type="Pfam" id="PF01077">
    <property type="entry name" value="NIR_SIR"/>
    <property type="match status" value="2"/>
</dbReference>
<dbReference type="EMBL" id="CP136336">
    <property type="protein sequence ID" value="WOB06442.1"/>
    <property type="molecule type" value="Genomic_DNA"/>
</dbReference>
<dbReference type="PANTHER" id="PTHR32439:SF9">
    <property type="entry name" value="BLR3264 PROTEIN"/>
    <property type="match status" value="1"/>
</dbReference>
<keyword evidence="10" id="KW-1185">Reference proteome</keyword>
<dbReference type="InterPro" id="IPR045854">
    <property type="entry name" value="NO2/SO3_Rdtase_4Fe4S_sf"/>
</dbReference>
<accession>A0ABZ0CN74</accession>
<dbReference type="Gene3D" id="3.90.480.20">
    <property type="match status" value="1"/>
</dbReference>
<evidence type="ECO:0000313" key="9">
    <source>
        <dbReference type="EMBL" id="WOB06442.1"/>
    </source>
</evidence>
<evidence type="ECO:0000259" key="7">
    <source>
        <dbReference type="Pfam" id="PF01077"/>
    </source>
</evidence>
<keyword evidence="4 9" id="KW-0560">Oxidoreductase</keyword>
<sequence>MYQYTSFDTQFVKQRAAQFRDQLERNLAGKLADDDFRALRLQNGWYIQRHAPMARIAVPYGELSSTQLRMLARIAREFDRGYAHFTTRQNCQYNWIPLPKAADVMDLLASVSMHGIQTSGNCIRNITSDCFAGVAADEIVDPRPYCEILRQWSTLHPEFAHLPRKFKIAVSGAKEDRAAIAWHDIGLQLLKNDKGEVGFKVLVGGGMGRTPIIGTVISEFTPWQNILVFIEAIVRVYNRYGRRDNMYKARIKILVKAEGQKFIDAVAKEYQDILERDLDGASHILTQAEFDRVNACFVRPAGVAPIANSKLHVPADAPDAFKRWTERNVHAHQVPGYRAVTLSLKRTGQAPGDATDTQMELAADLADKFSSGELRVSHDQNLVLPWVKESDLFTLWQEAKAASFATPNIGLLTDMIACPGGDFCALANARSIPIAADITERFDDIDELYDIGDIDLHISGCINSCGHHHSGHIGILGVDKDGKEWYQVSLGGLDGSAIGGHASTPGKVIGPSFAAEEVADVIEAVLDTYREQRSSAAERFIDTVKRIGLDPFKTAANAQRRATAQQA</sequence>
<feature type="domain" description="Nitrite/sulphite reductase 4Fe-4S" evidence="7">
    <location>
        <begin position="119"/>
        <end position="269"/>
    </location>
</feature>
<feature type="domain" description="Nitrite/Sulfite reductase ferredoxin-like" evidence="8">
    <location>
        <begin position="53"/>
        <end position="110"/>
    </location>
</feature>
<dbReference type="InterPro" id="IPR036136">
    <property type="entry name" value="Nit/Sulf_reduc_fer-like_dom_sf"/>
</dbReference>
<dbReference type="GO" id="GO:0050311">
    <property type="term" value="F:sulfite reductase (ferredoxin) activity"/>
    <property type="evidence" value="ECO:0007669"/>
    <property type="project" value="UniProtKB-EC"/>
</dbReference>
<evidence type="ECO:0000256" key="6">
    <source>
        <dbReference type="ARBA" id="ARBA00023014"/>
    </source>
</evidence>
<evidence type="ECO:0000313" key="10">
    <source>
        <dbReference type="Proteomes" id="UP001303946"/>
    </source>
</evidence>
<keyword evidence="3" id="KW-0479">Metal-binding</keyword>
<proteinExistence type="predicted"/>
<evidence type="ECO:0000256" key="2">
    <source>
        <dbReference type="ARBA" id="ARBA00022617"/>
    </source>
</evidence>
<name>A0ABZ0CN74_9BURK</name>
<keyword evidence="2" id="KW-0349">Heme</keyword>
<dbReference type="SUPFAM" id="SSF55124">
    <property type="entry name" value="Nitrite/Sulfite reductase N-terminal domain-like"/>
    <property type="match status" value="2"/>
</dbReference>
<dbReference type="RefSeq" id="WP_316698886.1">
    <property type="nucleotide sequence ID" value="NZ_CP136336.1"/>
</dbReference>
<dbReference type="SUPFAM" id="SSF56014">
    <property type="entry name" value="Nitrite and sulphite reductase 4Fe-4S domain-like"/>
    <property type="match status" value="2"/>
</dbReference>
<dbReference type="Gene3D" id="3.30.413.10">
    <property type="entry name" value="Sulfite Reductase Hemoprotein, domain 1"/>
    <property type="match status" value="2"/>
</dbReference>
<dbReference type="EC" id="1.8.7.1" evidence="9"/>
<reference evidence="9 10" key="1">
    <citation type="submission" date="2023-10" db="EMBL/GenBank/DDBJ databases">
        <title>Bacteria for the degradation of biodegradable plastic PBAT(Polybutylene adipate terephthalate).</title>
        <authorList>
            <person name="Weon H.-Y."/>
            <person name="Yeon J."/>
        </authorList>
    </citation>
    <scope>NUCLEOTIDE SEQUENCE [LARGE SCALE GENOMIC DNA]</scope>
    <source>
        <strain evidence="9 10">SBD 7-3</strain>
    </source>
</reference>
<dbReference type="InterPro" id="IPR051329">
    <property type="entry name" value="NIR_SIR_4Fe-4S"/>
</dbReference>
<protein>
    <submittedName>
        <fullName evidence="9">Nitrite/sulfite reductase</fullName>
        <ecNumber evidence="9">1.8.7.1</ecNumber>
    </submittedName>
</protein>
<dbReference type="Gene3D" id="3.90.480.10">
    <property type="entry name" value="Sulfite Reductase Hemoprotein,Domain 2"/>
    <property type="match status" value="1"/>
</dbReference>
<evidence type="ECO:0000256" key="3">
    <source>
        <dbReference type="ARBA" id="ARBA00022723"/>
    </source>
</evidence>
<dbReference type="InterPro" id="IPR006067">
    <property type="entry name" value="NO2/SO3_Rdtase_4Fe4S_dom"/>
</dbReference>
<gene>
    <name evidence="9" type="ORF">RXV79_16090</name>
</gene>
<feature type="domain" description="Nitrite/sulphite reductase 4Fe-4S" evidence="7">
    <location>
        <begin position="416"/>
        <end position="556"/>
    </location>
</feature>
<organism evidence="9 10">
    <name type="scientific">Piscinibacter gummiphilus</name>
    <dbReference type="NCBI Taxonomy" id="946333"/>
    <lineage>
        <taxon>Bacteria</taxon>
        <taxon>Pseudomonadati</taxon>
        <taxon>Pseudomonadota</taxon>
        <taxon>Betaproteobacteria</taxon>
        <taxon>Burkholderiales</taxon>
        <taxon>Sphaerotilaceae</taxon>
        <taxon>Piscinibacter</taxon>
    </lineage>
</organism>
<evidence type="ECO:0000256" key="1">
    <source>
        <dbReference type="ARBA" id="ARBA00022485"/>
    </source>
</evidence>
<keyword evidence="5" id="KW-0408">Iron</keyword>
<dbReference type="PANTHER" id="PTHR32439">
    <property type="entry name" value="FERREDOXIN--NITRITE REDUCTASE, CHLOROPLASTIC"/>
    <property type="match status" value="1"/>
</dbReference>
<evidence type="ECO:0000259" key="8">
    <source>
        <dbReference type="Pfam" id="PF03460"/>
    </source>
</evidence>
<dbReference type="InterPro" id="IPR005117">
    <property type="entry name" value="NiRdtase/SiRdtase_haem-b_fer"/>
</dbReference>
<dbReference type="Pfam" id="PF03460">
    <property type="entry name" value="NIR_SIR_ferr"/>
    <property type="match status" value="2"/>
</dbReference>
<evidence type="ECO:0000256" key="4">
    <source>
        <dbReference type="ARBA" id="ARBA00023002"/>
    </source>
</evidence>
<keyword evidence="6" id="KW-0411">Iron-sulfur</keyword>
<evidence type="ECO:0000256" key="5">
    <source>
        <dbReference type="ARBA" id="ARBA00023004"/>
    </source>
</evidence>